<dbReference type="RefSeq" id="WP_344617459.1">
    <property type="nucleotide sequence ID" value="NZ_BAAARV010000074.1"/>
</dbReference>
<feature type="binding site" evidence="8">
    <location>
        <position position="122"/>
    </location>
    <ligand>
        <name>[4Fe-4S] cluster</name>
        <dbReference type="ChEBI" id="CHEBI:49883"/>
        <note>4Fe-4S-S-AdoMet</note>
    </ligand>
</feature>
<accession>A0ABP5UBH0</accession>
<dbReference type="CDD" id="cd01335">
    <property type="entry name" value="Radical_SAM"/>
    <property type="match status" value="1"/>
</dbReference>
<comment type="function">
    <text evidence="8">Catalyzes the cross-linking of a glutamate residue and a tyrosine residue in the PqqA protein as part of the biosynthesis of pyrroloquinoline quinone (PQQ).</text>
</comment>
<keyword evidence="3 8" id="KW-0949">S-adenosyl-L-methionine</keyword>
<dbReference type="InterPro" id="IPR013785">
    <property type="entry name" value="Aldolase_TIM"/>
</dbReference>
<sequence>MSGAGLSAGVRLAYDRVRARPALLYPEGVLLLNETAGQIVARCDGVRTAGDIAGDLARDYDGVSVEEVSALLGDLADRRLVALDGTGRPAGTVGFDAAGEDPGPSPRDPAPLGLLAELTYRCPLHCTYCSNPVELSAYRDELGTADWLRVLDEARDLGVLQVHFSGGEPMLRPDLVDLVAHARTLGMYSNLVTSGIPLSEARLAALAGAGLEHLQLSIQDAEPAAADEVAGMPAHDRKLAVARQARAYGLPLTVNVVLHRANVGRLLAIAELAVGLGADRLELAHTQFYGWGLRNRAALMPTPEQVATAQRDAETAHARYGDALELVYVAADYHADRPKPCMSGWGARQLVVAPNGDALPCLAAAQLPDLGIENVRARPLGDIWYSSPSFNRFRGTGWMPDPCRSCALREIDFGGCRCQAYQVTGDPAATDPACGLSPHHERLTRITAAAGTAAAAPVPRRMA</sequence>
<keyword evidence="4 8" id="KW-0479">Metal-binding</keyword>
<dbReference type="InterPro" id="IPR006638">
    <property type="entry name" value="Elp3/MiaA/NifB-like_rSAM"/>
</dbReference>
<evidence type="ECO:0000256" key="2">
    <source>
        <dbReference type="ARBA" id="ARBA00011741"/>
    </source>
</evidence>
<evidence type="ECO:0000259" key="9">
    <source>
        <dbReference type="PROSITE" id="PS51918"/>
    </source>
</evidence>
<dbReference type="PANTHER" id="PTHR11228">
    <property type="entry name" value="RADICAL SAM DOMAIN PROTEIN"/>
    <property type="match status" value="1"/>
</dbReference>
<organism evidence="10 11">
    <name type="scientific">Dactylosporangium salmoneum</name>
    <dbReference type="NCBI Taxonomy" id="53361"/>
    <lineage>
        <taxon>Bacteria</taxon>
        <taxon>Bacillati</taxon>
        <taxon>Actinomycetota</taxon>
        <taxon>Actinomycetes</taxon>
        <taxon>Micromonosporales</taxon>
        <taxon>Micromonosporaceae</taxon>
        <taxon>Dactylosporangium</taxon>
    </lineage>
</organism>
<dbReference type="InterPro" id="IPR008792">
    <property type="entry name" value="PQQD"/>
</dbReference>
<comment type="subunit">
    <text evidence="2">Monomer. Interacts with PqqE.</text>
</comment>
<evidence type="ECO:0000313" key="11">
    <source>
        <dbReference type="Proteomes" id="UP001501444"/>
    </source>
</evidence>
<dbReference type="InterPro" id="IPR023885">
    <property type="entry name" value="4Fe4S-binding_SPASM_dom"/>
</dbReference>
<comment type="pathway">
    <text evidence="1 8">Cofactor biosynthesis; pyrroloquinoline quinone biosynthesis.</text>
</comment>
<dbReference type="InterPro" id="IPR011843">
    <property type="entry name" value="PQQ_synth_PqqE_bac"/>
</dbReference>
<dbReference type="Pfam" id="PF04055">
    <property type="entry name" value="Radical_SAM"/>
    <property type="match status" value="1"/>
</dbReference>
<comment type="cofactor">
    <cofactor evidence="8">
        <name>[4Fe-4S] cluster</name>
        <dbReference type="ChEBI" id="CHEBI:49883"/>
    </cofactor>
    <text evidence="8">Binds 1 [4Fe-4S] cluster. The cluster is coordinated with 3 cysteines and an exchangeable S-adenosyl-L-methionine.</text>
</comment>
<proteinExistence type="inferred from homology"/>
<dbReference type="EMBL" id="BAAARV010000074">
    <property type="protein sequence ID" value="GAA2373317.1"/>
    <property type="molecule type" value="Genomic_DNA"/>
</dbReference>
<dbReference type="Pfam" id="PF05402">
    <property type="entry name" value="PqqD"/>
    <property type="match status" value="1"/>
</dbReference>
<dbReference type="NCBIfam" id="TIGR02109">
    <property type="entry name" value="PQQ_syn_pqqE"/>
    <property type="match status" value="1"/>
</dbReference>
<evidence type="ECO:0000256" key="1">
    <source>
        <dbReference type="ARBA" id="ARBA00004886"/>
    </source>
</evidence>
<evidence type="ECO:0000256" key="3">
    <source>
        <dbReference type="ARBA" id="ARBA00022691"/>
    </source>
</evidence>
<dbReference type="SFLD" id="SFLDG01386">
    <property type="entry name" value="main_SPASM_domain-containing"/>
    <property type="match status" value="1"/>
</dbReference>
<dbReference type="PROSITE" id="PS51918">
    <property type="entry name" value="RADICAL_SAM"/>
    <property type="match status" value="1"/>
</dbReference>
<evidence type="ECO:0000313" key="10">
    <source>
        <dbReference type="EMBL" id="GAA2373317.1"/>
    </source>
</evidence>
<keyword evidence="8" id="KW-0560">Oxidoreductase</keyword>
<protein>
    <recommendedName>
        <fullName evidence="8">PqqA peptide cyclase</fullName>
        <ecNumber evidence="8">1.21.98.4</ecNumber>
    </recommendedName>
    <alternativeName>
        <fullName evidence="8">Coenzyme PQQ synthesis protein E</fullName>
    </alternativeName>
</protein>
<dbReference type="EC" id="1.21.98.4" evidence="8"/>
<name>A0ABP5UBH0_9ACTN</name>
<keyword evidence="6 8" id="KW-0408">Iron</keyword>
<dbReference type="SMART" id="SM00729">
    <property type="entry name" value="Elp3"/>
    <property type="match status" value="1"/>
</dbReference>
<feature type="binding site" evidence="8">
    <location>
        <position position="126"/>
    </location>
    <ligand>
        <name>[4Fe-4S] cluster</name>
        <dbReference type="ChEBI" id="CHEBI:49883"/>
        <note>4Fe-4S-S-AdoMet</note>
    </ligand>
</feature>
<dbReference type="SFLD" id="SFLDG01067">
    <property type="entry name" value="SPASM/twitch_domain_containing"/>
    <property type="match status" value="1"/>
</dbReference>
<keyword evidence="8" id="KW-0004">4Fe-4S</keyword>
<dbReference type="InterPro" id="IPR022479">
    <property type="entry name" value="PqqD_bac"/>
</dbReference>
<reference evidence="11" key="1">
    <citation type="journal article" date="2019" name="Int. J. Syst. Evol. Microbiol.">
        <title>The Global Catalogue of Microorganisms (GCM) 10K type strain sequencing project: providing services to taxonomists for standard genome sequencing and annotation.</title>
        <authorList>
            <consortium name="The Broad Institute Genomics Platform"/>
            <consortium name="The Broad Institute Genome Sequencing Center for Infectious Disease"/>
            <person name="Wu L."/>
            <person name="Ma J."/>
        </authorList>
    </citation>
    <scope>NUCLEOTIDE SEQUENCE [LARGE SCALE GENOMIC DNA]</scope>
    <source>
        <strain evidence="11">JCM 3272</strain>
    </source>
</reference>
<evidence type="ECO:0000256" key="5">
    <source>
        <dbReference type="ARBA" id="ARBA00022905"/>
    </source>
</evidence>
<dbReference type="Gene3D" id="1.10.10.1150">
    <property type="entry name" value="Coenzyme PQQ synthesis protein D (PqqD)"/>
    <property type="match status" value="1"/>
</dbReference>
<dbReference type="SFLD" id="SFLDF00280">
    <property type="entry name" value="coenzyme_PQQ_synthesis_protein"/>
    <property type="match status" value="1"/>
</dbReference>
<evidence type="ECO:0000256" key="8">
    <source>
        <dbReference type="HAMAP-Rule" id="MF_00660"/>
    </source>
</evidence>
<feature type="binding site" evidence="8">
    <location>
        <position position="129"/>
    </location>
    <ligand>
        <name>[4Fe-4S] cluster</name>
        <dbReference type="ChEBI" id="CHEBI:49883"/>
        <note>4Fe-4S-S-AdoMet</note>
    </ligand>
</feature>
<dbReference type="InterPro" id="IPR007197">
    <property type="entry name" value="rSAM"/>
</dbReference>
<keyword evidence="5 8" id="KW-0884">PQQ biosynthesis</keyword>
<dbReference type="SFLD" id="SFLDS00029">
    <property type="entry name" value="Radical_SAM"/>
    <property type="match status" value="1"/>
</dbReference>
<dbReference type="InterPro" id="IPR041881">
    <property type="entry name" value="PqqD_sf"/>
</dbReference>
<feature type="domain" description="Radical SAM core" evidence="9">
    <location>
        <begin position="108"/>
        <end position="325"/>
    </location>
</feature>
<comment type="subunit">
    <text evidence="8">Interacts with PqqD. The interaction is necessary for activity of PqqE.</text>
</comment>
<keyword evidence="7 8" id="KW-0411">Iron-sulfur</keyword>
<evidence type="ECO:0000256" key="7">
    <source>
        <dbReference type="ARBA" id="ARBA00023014"/>
    </source>
</evidence>
<comment type="caution">
    <text evidence="10">The sequence shown here is derived from an EMBL/GenBank/DDBJ whole genome shotgun (WGS) entry which is preliminary data.</text>
</comment>
<dbReference type="HAMAP" id="MF_00660">
    <property type="entry name" value="PqqE"/>
    <property type="match status" value="1"/>
</dbReference>
<gene>
    <name evidence="8" type="primary">pqqE</name>
    <name evidence="10" type="ORF">GCM10010170_075960</name>
</gene>
<dbReference type="Proteomes" id="UP001501444">
    <property type="component" value="Unassembled WGS sequence"/>
</dbReference>
<dbReference type="SUPFAM" id="SSF102114">
    <property type="entry name" value="Radical SAM enzymes"/>
    <property type="match status" value="1"/>
</dbReference>
<dbReference type="InterPro" id="IPR050377">
    <property type="entry name" value="Radical_SAM_PqqE_MftC-like"/>
</dbReference>
<dbReference type="Pfam" id="PF13186">
    <property type="entry name" value="SPASM"/>
    <property type="match status" value="1"/>
</dbReference>
<evidence type="ECO:0000256" key="6">
    <source>
        <dbReference type="ARBA" id="ARBA00023004"/>
    </source>
</evidence>
<dbReference type="Gene3D" id="3.20.20.70">
    <property type="entry name" value="Aldolase class I"/>
    <property type="match status" value="1"/>
</dbReference>
<dbReference type="NCBIfam" id="TIGR04085">
    <property type="entry name" value="rSAM_more_4Fe4S"/>
    <property type="match status" value="1"/>
</dbReference>
<dbReference type="PANTHER" id="PTHR11228:SF7">
    <property type="entry name" value="PQQA PEPTIDE CYCLASE"/>
    <property type="match status" value="1"/>
</dbReference>
<comment type="similarity">
    <text evidence="8">Belongs to the radical SAM superfamily. PqqE family.</text>
</comment>
<comment type="catalytic activity">
    <reaction evidence="8">
        <text>[PQQ precursor protein] + S-adenosyl-L-methionine = E-Y cross-linked-[PQQ precursor protein] + 5'-deoxyadenosine + L-methionine + H(+)</text>
        <dbReference type="Rhea" id="RHEA:56836"/>
        <dbReference type="Rhea" id="RHEA-COMP:14800"/>
        <dbReference type="Rhea" id="RHEA-COMP:14801"/>
        <dbReference type="ChEBI" id="CHEBI:15378"/>
        <dbReference type="ChEBI" id="CHEBI:17319"/>
        <dbReference type="ChEBI" id="CHEBI:57844"/>
        <dbReference type="ChEBI" id="CHEBI:59789"/>
        <dbReference type="ChEBI" id="CHEBI:141026"/>
        <dbReference type="ChEBI" id="CHEBI:141027"/>
        <dbReference type="EC" id="1.21.98.4"/>
    </reaction>
</comment>
<dbReference type="InterPro" id="IPR058240">
    <property type="entry name" value="rSAM_sf"/>
</dbReference>
<evidence type="ECO:0000256" key="4">
    <source>
        <dbReference type="ARBA" id="ARBA00022723"/>
    </source>
</evidence>
<dbReference type="NCBIfam" id="TIGR03859">
    <property type="entry name" value="PQQ_PqqD"/>
    <property type="match status" value="1"/>
</dbReference>
<keyword evidence="11" id="KW-1185">Reference proteome</keyword>